<feature type="transmembrane region" description="Helical" evidence="1">
    <location>
        <begin position="7"/>
        <end position="30"/>
    </location>
</feature>
<organism evidence="2 3">
    <name type="scientific">Clostridium innocuum</name>
    <dbReference type="NCBI Taxonomy" id="1522"/>
    <lineage>
        <taxon>Bacteria</taxon>
        <taxon>Bacillati</taxon>
        <taxon>Bacillota</taxon>
        <taxon>Clostridia</taxon>
        <taxon>Eubacteriales</taxon>
        <taxon>Clostridiaceae</taxon>
        <taxon>Clostridium</taxon>
    </lineage>
</organism>
<reference evidence="2 3" key="1">
    <citation type="submission" date="2014-08" db="EMBL/GenBank/DDBJ databases">
        <title>Clostridium innocuum, an unnegligible vancomycin-resistant pathogen causing extra-intestinal infections.</title>
        <authorList>
            <person name="Feng Y."/>
            <person name="Chiu C.-H."/>
        </authorList>
    </citation>
    <scope>NUCLEOTIDE SEQUENCE [LARGE SCALE GENOMIC DNA]</scope>
    <source>
        <strain evidence="2 3">AN88</strain>
    </source>
</reference>
<comment type="caution">
    <text evidence="2">The sequence shown here is derived from an EMBL/GenBank/DDBJ whole genome shotgun (WGS) entry which is preliminary data.</text>
</comment>
<evidence type="ECO:0008006" key="4">
    <source>
        <dbReference type="Google" id="ProtNLM"/>
    </source>
</evidence>
<gene>
    <name evidence="2" type="ORF">CIAN88_10475</name>
</gene>
<dbReference type="AlphaFoldDB" id="A0A099I7C1"/>
<dbReference type="EMBL" id="JQIF01000044">
    <property type="protein sequence ID" value="KGJ53162.1"/>
    <property type="molecule type" value="Genomic_DNA"/>
</dbReference>
<evidence type="ECO:0000256" key="1">
    <source>
        <dbReference type="SAM" id="Phobius"/>
    </source>
</evidence>
<dbReference type="Proteomes" id="UP000030008">
    <property type="component" value="Unassembled WGS sequence"/>
</dbReference>
<sequence>MQKRYSGIIFALTTHLLLDVMIVHHAFFYATGVLHHADKPYSLIRDSEAMEENLRFVYFQ</sequence>
<keyword evidence="1" id="KW-0812">Transmembrane</keyword>
<name>A0A099I7C1_CLOIN</name>
<evidence type="ECO:0000313" key="3">
    <source>
        <dbReference type="Proteomes" id="UP000030008"/>
    </source>
</evidence>
<accession>A0A099I7C1</accession>
<keyword evidence="1" id="KW-1133">Transmembrane helix</keyword>
<proteinExistence type="predicted"/>
<keyword evidence="1" id="KW-0472">Membrane</keyword>
<evidence type="ECO:0000313" key="2">
    <source>
        <dbReference type="EMBL" id="KGJ53162.1"/>
    </source>
</evidence>
<protein>
    <recommendedName>
        <fullName evidence="4">DUF3307 domain-containing protein</fullName>
    </recommendedName>
</protein>